<reference evidence="5" key="1">
    <citation type="submission" date="2017-06" db="EMBL/GenBank/DDBJ databases">
        <title>Complete Genome Sequence of Mycobacterium shigaense.</title>
        <authorList>
            <person name="Fukano H."/>
            <person name="Yoshida M."/>
            <person name="Kazumi Y."/>
            <person name="Ogura Y."/>
            <person name="Mitarai S."/>
            <person name="Hayashi T."/>
            <person name="Hoshino Y."/>
        </authorList>
    </citation>
    <scope>NUCLEOTIDE SEQUENCE [LARGE SCALE GENOMIC DNA]</scope>
    <source>
        <strain evidence="5">UN-152</strain>
    </source>
</reference>
<dbReference type="SUPFAM" id="SSF51735">
    <property type="entry name" value="NAD(P)-binding Rossmann-fold domains"/>
    <property type="match status" value="1"/>
</dbReference>
<protein>
    <submittedName>
        <fullName evidence="4">Dehydrogenase</fullName>
    </submittedName>
</protein>
<evidence type="ECO:0000256" key="1">
    <source>
        <dbReference type="ARBA" id="ARBA00006484"/>
    </source>
</evidence>
<keyword evidence="5" id="KW-1185">Reference proteome</keyword>
<dbReference type="PIRSF" id="PIRSF000126">
    <property type="entry name" value="11-beta-HSD1"/>
    <property type="match status" value="1"/>
</dbReference>
<accession>A0A1Z4EEG1</accession>
<sequence>MSRPIALITGPTSGLGERFARRYAADGYDLVLVARDAERLKQLAAELHRAHGVHSEVLVADLTDPAGRTDVAHRLSEGVQVLVNNAGVGIAGEFWTIDPAVLQAQLDVNVTAVMQLTRAALPPMVAAGCGTIINIGSIAALLPGRGSTYSASKAWVVSFSEGLSSGLAGTGVGVHALCPGYMHTDFHHRAGIEMSSMPPFMWLDIDYVVDKCLSGVAKGDIVIVPSLQYKVLTSGGRLLPRGLTRRLTKMFGQGQGRT</sequence>
<evidence type="ECO:0000256" key="3">
    <source>
        <dbReference type="RuleBase" id="RU000363"/>
    </source>
</evidence>
<dbReference type="Gene3D" id="3.40.50.720">
    <property type="entry name" value="NAD(P)-binding Rossmann-like Domain"/>
    <property type="match status" value="1"/>
</dbReference>
<dbReference type="InterPro" id="IPR002347">
    <property type="entry name" value="SDR_fam"/>
</dbReference>
<comment type="similarity">
    <text evidence="1 3">Belongs to the short-chain dehydrogenases/reductases (SDR) family.</text>
</comment>
<evidence type="ECO:0000313" key="4">
    <source>
        <dbReference type="EMBL" id="BAX91328.1"/>
    </source>
</evidence>
<dbReference type="AlphaFoldDB" id="A0A1Z4EEG1"/>
<dbReference type="PANTHER" id="PTHR44196:SF2">
    <property type="entry name" value="SHORT-CHAIN DEHYDROGENASE-RELATED"/>
    <property type="match status" value="1"/>
</dbReference>
<keyword evidence="2" id="KW-0560">Oxidoreductase</keyword>
<proteinExistence type="inferred from homology"/>
<dbReference type="Proteomes" id="UP000217736">
    <property type="component" value="Chromosome"/>
</dbReference>
<dbReference type="CDD" id="cd05233">
    <property type="entry name" value="SDR_c"/>
    <property type="match status" value="1"/>
</dbReference>
<dbReference type="OrthoDB" id="9810734at2"/>
<dbReference type="InterPro" id="IPR036291">
    <property type="entry name" value="NAD(P)-bd_dom_sf"/>
</dbReference>
<dbReference type="PRINTS" id="PR00080">
    <property type="entry name" value="SDRFAMILY"/>
</dbReference>
<name>A0A1Z4EEG1_9MYCO</name>
<dbReference type="EMBL" id="AP018164">
    <property type="protein sequence ID" value="BAX91328.1"/>
    <property type="molecule type" value="Genomic_DNA"/>
</dbReference>
<evidence type="ECO:0000313" key="5">
    <source>
        <dbReference type="Proteomes" id="UP000217736"/>
    </source>
</evidence>
<organism evidence="4 5">
    <name type="scientific">Mycobacterium shigaense</name>
    <dbReference type="NCBI Taxonomy" id="722731"/>
    <lineage>
        <taxon>Bacteria</taxon>
        <taxon>Bacillati</taxon>
        <taxon>Actinomycetota</taxon>
        <taxon>Actinomycetes</taxon>
        <taxon>Mycobacteriales</taxon>
        <taxon>Mycobacteriaceae</taxon>
        <taxon>Mycobacterium</taxon>
        <taxon>Mycobacterium simiae complex</taxon>
    </lineage>
</organism>
<dbReference type="Pfam" id="PF00106">
    <property type="entry name" value="adh_short"/>
    <property type="match status" value="1"/>
</dbReference>
<dbReference type="GO" id="GO:0016491">
    <property type="term" value="F:oxidoreductase activity"/>
    <property type="evidence" value="ECO:0007669"/>
    <property type="project" value="UniProtKB-KW"/>
</dbReference>
<dbReference type="PANTHER" id="PTHR44196">
    <property type="entry name" value="DEHYDROGENASE/REDUCTASE SDR FAMILY MEMBER 7B"/>
    <property type="match status" value="1"/>
</dbReference>
<gene>
    <name evidence="4" type="ORF">MSG_01169</name>
</gene>
<dbReference type="RefSeq" id="WP_096437861.1">
    <property type="nucleotide sequence ID" value="NZ_AP018164.1"/>
</dbReference>
<dbReference type="PRINTS" id="PR00081">
    <property type="entry name" value="GDHRDH"/>
</dbReference>
<dbReference type="GO" id="GO:0016020">
    <property type="term" value="C:membrane"/>
    <property type="evidence" value="ECO:0007669"/>
    <property type="project" value="TreeGrafter"/>
</dbReference>
<dbReference type="KEGG" id="mshg:MSG_01169"/>
<evidence type="ECO:0000256" key="2">
    <source>
        <dbReference type="ARBA" id="ARBA00023002"/>
    </source>
</evidence>